<dbReference type="EMBL" id="BGZK01004584">
    <property type="protein sequence ID" value="GBP09809.1"/>
    <property type="molecule type" value="Genomic_DNA"/>
</dbReference>
<organism evidence="1 2">
    <name type="scientific">Eumeta variegata</name>
    <name type="common">Bagworm moth</name>
    <name type="synonym">Eumeta japonica</name>
    <dbReference type="NCBI Taxonomy" id="151549"/>
    <lineage>
        <taxon>Eukaryota</taxon>
        <taxon>Metazoa</taxon>
        <taxon>Ecdysozoa</taxon>
        <taxon>Arthropoda</taxon>
        <taxon>Hexapoda</taxon>
        <taxon>Insecta</taxon>
        <taxon>Pterygota</taxon>
        <taxon>Neoptera</taxon>
        <taxon>Endopterygota</taxon>
        <taxon>Lepidoptera</taxon>
        <taxon>Glossata</taxon>
        <taxon>Ditrysia</taxon>
        <taxon>Tineoidea</taxon>
        <taxon>Psychidae</taxon>
        <taxon>Oiketicinae</taxon>
        <taxon>Eumeta</taxon>
    </lineage>
</organism>
<evidence type="ECO:0000313" key="1">
    <source>
        <dbReference type="EMBL" id="GBP09809.1"/>
    </source>
</evidence>
<dbReference type="AlphaFoldDB" id="A0A4C1T5N0"/>
<dbReference type="Proteomes" id="UP000299102">
    <property type="component" value="Unassembled WGS sequence"/>
</dbReference>
<sequence length="125" mass="14237">MSHFNFIVVLNEQQLYKGYLSTLAISNNVLFSATVSYLICTSVAVTNQSERADLDTADASELRMTEREFDEYLLTSPKWYGTVSRARTGRDHGRRRDRSRLNDTRDEGILCPWAEPLAKASQIQS</sequence>
<reference evidence="1 2" key="1">
    <citation type="journal article" date="2019" name="Commun. Biol.">
        <title>The bagworm genome reveals a unique fibroin gene that provides high tensile strength.</title>
        <authorList>
            <person name="Kono N."/>
            <person name="Nakamura H."/>
            <person name="Ohtoshi R."/>
            <person name="Tomita M."/>
            <person name="Numata K."/>
            <person name="Arakawa K."/>
        </authorList>
    </citation>
    <scope>NUCLEOTIDE SEQUENCE [LARGE SCALE GENOMIC DNA]</scope>
</reference>
<evidence type="ECO:0000313" key="2">
    <source>
        <dbReference type="Proteomes" id="UP000299102"/>
    </source>
</evidence>
<proteinExistence type="predicted"/>
<accession>A0A4C1T5N0</accession>
<protein>
    <submittedName>
        <fullName evidence="1">Uncharacterized protein</fullName>
    </submittedName>
</protein>
<comment type="caution">
    <text evidence="1">The sequence shown here is derived from an EMBL/GenBank/DDBJ whole genome shotgun (WGS) entry which is preliminary data.</text>
</comment>
<gene>
    <name evidence="1" type="ORF">EVAR_100157_1</name>
</gene>
<keyword evidence="2" id="KW-1185">Reference proteome</keyword>
<name>A0A4C1T5N0_EUMVA</name>